<organism evidence="13 14">
    <name type="scientific">Hesseltinella vesiculosa</name>
    <dbReference type="NCBI Taxonomy" id="101127"/>
    <lineage>
        <taxon>Eukaryota</taxon>
        <taxon>Fungi</taxon>
        <taxon>Fungi incertae sedis</taxon>
        <taxon>Mucoromycota</taxon>
        <taxon>Mucoromycotina</taxon>
        <taxon>Mucoromycetes</taxon>
        <taxon>Mucorales</taxon>
        <taxon>Cunninghamellaceae</taxon>
        <taxon>Hesseltinella</taxon>
    </lineage>
</organism>
<gene>
    <name evidence="13" type="ORF">DM01DRAFT_1297978</name>
</gene>
<dbReference type="SUPFAM" id="SSF50978">
    <property type="entry name" value="WD40 repeat-like"/>
    <property type="match status" value="1"/>
</dbReference>
<dbReference type="Pfam" id="PF00400">
    <property type="entry name" value="WD40"/>
    <property type="match status" value="2"/>
</dbReference>
<feature type="repeat" description="WD" evidence="11">
    <location>
        <begin position="134"/>
        <end position="153"/>
    </location>
</feature>
<protein>
    <submittedName>
        <fullName evidence="13">WD40 repeat-like protein</fullName>
    </submittedName>
</protein>
<reference evidence="13 14" key="1">
    <citation type="submission" date="2016-07" db="EMBL/GenBank/DDBJ databases">
        <title>Pervasive Adenine N6-methylation of Active Genes in Fungi.</title>
        <authorList>
            <consortium name="DOE Joint Genome Institute"/>
            <person name="Mondo S.J."/>
            <person name="Dannebaum R.O."/>
            <person name="Kuo R.C."/>
            <person name="Labutti K."/>
            <person name="Haridas S."/>
            <person name="Kuo A."/>
            <person name="Salamov A."/>
            <person name="Ahrendt S.R."/>
            <person name="Lipzen A."/>
            <person name="Sullivan W."/>
            <person name="Andreopoulos W.B."/>
            <person name="Clum A."/>
            <person name="Lindquist E."/>
            <person name="Daum C."/>
            <person name="Ramamoorthy G.K."/>
            <person name="Gryganskyi A."/>
            <person name="Culley D."/>
            <person name="Magnuson J.K."/>
            <person name="James T.Y."/>
            <person name="O'Malley M.A."/>
            <person name="Stajich J.E."/>
            <person name="Spatafora J.W."/>
            <person name="Visel A."/>
            <person name="Grigoriev I.V."/>
        </authorList>
    </citation>
    <scope>NUCLEOTIDE SEQUENCE [LARGE SCALE GENOMIC DNA]</scope>
    <source>
        <strain evidence="13 14">NRRL 3301</strain>
    </source>
</reference>
<evidence type="ECO:0000256" key="5">
    <source>
        <dbReference type="ARBA" id="ARBA00022737"/>
    </source>
</evidence>
<comment type="subcellular location">
    <subcellularLocation>
        <location evidence="1">Endoplasmic reticulum membrane</location>
        <topology evidence="1">Single-pass membrane protein</topology>
    </subcellularLocation>
</comment>
<keyword evidence="6" id="KW-0256">Endoplasmic reticulum</keyword>
<dbReference type="InterPro" id="IPR036322">
    <property type="entry name" value="WD40_repeat_dom_sf"/>
</dbReference>
<evidence type="ECO:0000256" key="10">
    <source>
        <dbReference type="ARBA" id="ARBA00023136"/>
    </source>
</evidence>
<comment type="caution">
    <text evidence="13">The sequence shown here is derived from an EMBL/GenBank/DDBJ whole genome shotgun (WGS) entry which is preliminary data.</text>
</comment>
<dbReference type="Proteomes" id="UP000242146">
    <property type="component" value="Unassembled WGS sequence"/>
</dbReference>
<sequence>MKRPTTIKKRLDFPVYGVEFGPDDLLVVGGGGGANCPVLKNKMVQLQIDPKKRKLKEIMTVDLSLEDDCVMSVAAHPQLPLVAAGINGSTDMILKGDNQQCRLFDLGQGRFEAVQATCTSTNRNPEEYQKITRFSHTGKYLLTGTSDGSISVWMMPEMKVVFPPLRFQHVQDADVDPMEGHVVITTSKALIVLSIQDGTVNQVIESPRLNRYTQCEYRSCRFAKDKFYAVVNPTARGAPGGFLCVWTLKKKKPYPLGKASTARVSRKAITTFCLSAKGDLLAYASTDLTIGIVDTTTMRPVLQVTSSAGLFPVISMSFDRSTKYLASAGADSSVRVLLVPDLKLGSGWWTPLYTFLDVLLVTLLLHIYIQMTEASYYNL</sequence>
<dbReference type="Gene3D" id="2.130.10.10">
    <property type="entry name" value="YVTN repeat-like/Quinoprotein amine dehydrogenase"/>
    <property type="match status" value="1"/>
</dbReference>
<proteinExistence type="predicted"/>
<keyword evidence="7" id="KW-0931">ER-Golgi transport</keyword>
<evidence type="ECO:0000256" key="3">
    <source>
        <dbReference type="ARBA" id="ARBA00022574"/>
    </source>
</evidence>
<keyword evidence="9 12" id="KW-1133">Transmembrane helix</keyword>
<keyword evidence="10 12" id="KW-0472">Membrane</keyword>
<dbReference type="GO" id="GO:0006888">
    <property type="term" value="P:endoplasmic reticulum to Golgi vesicle-mediated transport"/>
    <property type="evidence" value="ECO:0007669"/>
    <property type="project" value="TreeGrafter"/>
</dbReference>
<feature type="transmembrane region" description="Helical" evidence="12">
    <location>
        <begin position="352"/>
        <end position="369"/>
    </location>
</feature>
<dbReference type="SMART" id="SM00320">
    <property type="entry name" value="WD40"/>
    <property type="match status" value="3"/>
</dbReference>
<accession>A0A1X2GY68</accession>
<dbReference type="EMBL" id="MCGT01000001">
    <property type="protein sequence ID" value="ORX63030.1"/>
    <property type="molecule type" value="Genomic_DNA"/>
</dbReference>
<keyword evidence="8" id="KW-0653">Protein transport</keyword>
<name>A0A1X2GY68_9FUNG</name>
<keyword evidence="4 12" id="KW-0812">Transmembrane</keyword>
<evidence type="ECO:0000256" key="2">
    <source>
        <dbReference type="ARBA" id="ARBA00022448"/>
    </source>
</evidence>
<evidence type="ECO:0000256" key="6">
    <source>
        <dbReference type="ARBA" id="ARBA00022824"/>
    </source>
</evidence>
<keyword evidence="5" id="KW-0677">Repeat</keyword>
<keyword evidence="14" id="KW-1185">Reference proteome</keyword>
<dbReference type="InterPro" id="IPR001680">
    <property type="entry name" value="WD40_rpt"/>
</dbReference>
<evidence type="ECO:0000256" key="7">
    <source>
        <dbReference type="ARBA" id="ARBA00022892"/>
    </source>
</evidence>
<dbReference type="OrthoDB" id="2013972at2759"/>
<dbReference type="AlphaFoldDB" id="A0A1X2GY68"/>
<dbReference type="PANTHER" id="PTHR23284">
    <property type="entry name" value="PROLACTIN REGULATORY ELEMENT BINDING PROTEIN"/>
    <property type="match status" value="1"/>
</dbReference>
<dbReference type="STRING" id="101127.A0A1X2GY68"/>
<dbReference type="GO" id="GO:0015031">
    <property type="term" value="P:protein transport"/>
    <property type="evidence" value="ECO:0007669"/>
    <property type="project" value="UniProtKB-KW"/>
</dbReference>
<dbReference type="GO" id="GO:0003400">
    <property type="term" value="P:regulation of COPII vesicle coating"/>
    <property type="evidence" value="ECO:0007669"/>
    <property type="project" value="TreeGrafter"/>
</dbReference>
<dbReference type="GO" id="GO:0005789">
    <property type="term" value="C:endoplasmic reticulum membrane"/>
    <property type="evidence" value="ECO:0007669"/>
    <property type="project" value="UniProtKB-SubCell"/>
</dbReference>
<evidence type="ECO:0000256" key="11">
    <source>
        <dbReference type="PROSITE-ProRule" id="PRU00221"/>
    </source>
</evidence>
<keyword evidence="2" id="KW-0813">Transport</keyword>
<evidence type="ECO:0000313" key="14">
    <source>
        <dbReference type="Proteomes" id="UP000242146"/>
    </source>
</evidence>
<evidence type="ECO:0000256" key="1">
    <source>
        <dbReference type="ARBA" id="ARBA00004389"/>
    </source>
</evidence>
<dbReference type="PANTHER" id="PTHR23284:SF0">
    <property type="entry name" value="PROLACTIN REGULATORY ELEMENT-BINDING PROTEIN"/>
    <property type="match status" value="1"/>
</dbReference>
<evidence type="ECO:0000256" key="8">
    <source>
        <dbReference type="ARBA" id="ARBA00022927"/>
    </source>
</evidence>
<dbReference type="InterPro" id="IPR015943">
    <property type="entry name" value="WD40/YVTN_repeat-like_dom_sf"/>
</dbReference>
<keyword evidence="3 11" id="KW-0853">WD repeat</keyword>
<evidence type="ECO:0000256" key="9">
    <source>
        <dbReference type="ARBA" id="ARBA00022989"/>
    </source>
</evidence>
<dbReference type="GO" id="GO:0005085">
    <property type="term" value="F:guanyl-nucleotide exchange factor activity"/>
    <property type="evidence" value="ECO:0007669"/>
    <property type="project" value="InterPro"/>
</dbReference>
<evidence type="ECO:0000313" key="13">
    <source>
        <dbReference type="EMBL" id="ORX63030.1"/>
    </source>
</evidence>
<dbReference type="InterPro" id="IPR045260">
    <property type="entry name" value="Sec12-like"/>
</dbReference>
<evidence type="ECO:0000256" key="12">
    <source>
        <dbReference type="SAM" id="Phobius"/>
    </source>
</evidence>
<dbReference type="PROSITE" id="PS50082">
    <property type="entry name" value="WD_REPEATS_2"/>
    <property type="match status" value="1"/>
</dbReference>
<evidence type="ECO:0000256" key="4">
    <source>
        <dbReference type="ARBA" id="ARBA00022692"/>
    </source>
</evidence>